<reference evidence="12 13" key="1">
    <citation type="submission" date="2019-01" db="EMBL/GenBank/DDBJ databases">
        <title>Draft genome sequence of Cellulomonas takizawaensis strain TKZ-21.</title>
        <authorList>
            <person name="Yamamura H."/>
            <person name="Hayashi T."/>
            <person name="Hamada M."/>
            <person name="Serisawa Y."/>
            <person name="Matsuyama K."/>
            <person name="Nakagawa Y."/>
            <person name="Otoguro M."/>
            <person name="Yanagida F."/>
            <person name="Hayakawa M."/>
        </authorList>
    </citation>
    <scope>NUCLEOTIDE SEQUENCE [LARGE SCALE GENOMIC DNA]</scope>
    <source>
        <strain evidence="12 13">NBRC12680</strain>
    </source>
</reference>
<evidence type="ECO:0000256" key="2">
    <source>
        <dbReference type="ARBA" id="ARBA00022649"/>
    </source>
</evidence>
<dbReference type="Gene3D" id="3.30.460.10">
    <property type="entry name" value="Beta Polymerase, domain 2"/>
    <property type="match status" value="1"/>
</dbReference>
<keyword evidence="2" id="KW-1277">Toxin-antitoxin system</keyword>
<evidence type="ECO:0000256" key="5">
    <source>
        <dbReference type="ARBA" id="ARBA00022723"/>
    </source>
</evidence>
<keyword evidence="3 12" id="KW-0808">Transferase</keyword>
<evidence type="ECO:0000256" key="1">
    <source>
        <dbReference type="ARBA" id="ARBA00001946"/>
    </source>
</evidence>
<evidence type="ECO:0000256" key="9">
    <source>
        <dbReference type="ARBA" id="ARBA00038276"/>
    </source>
</evidence>
<dbReference type="SUPFAM" id="SSF81301">
    <property type="entry name" value="Nucleotidyltransferase"/>
    <property type="match status" value="1"/>
</dbReference>
<organism evidence="12 13">
    <name type="scientific">Cellulomonas biazotea</name>
    <dbReference type="NCBI Taxonomy" id="1709"/>
    <lineage>
        <taxon>Bacteria</taxon>
        <taxon>Bacillati</taxon>
        <taxon>Actinomycetota</taxon>
        <taxon>Actinomycetes</taxon>
        <taxon>Micrococcales</taxon>
        <taxon>Cellulomonadaceae</taxon>
        <taxon>Cellulomonas</taxon>
    </lineage>
</organism>
<evidence type="ECO:0000256" key="7">
    <source>
        <dbReference type="ARBA" id="ARBA00022840"/>
    </source>
</evidence>
<feature type="region of interest" description="Disordered" evidence="10">
    <location>
        <begin position="1"/>
        <end position="21"/>
    </location>
</feature>
<proteinExistence type="inferred from homology"/>
<dbReference type="PANTHER" id="PTHR33571:SF12">
    <property type="entry name" value="BSL3053 PROTEIN"/>
    <property type="match status" value="1"/>
</dbReference>
<evidence type="ECO:0000256" key="4">
    <source>
        <dbReference type="ARBA" id="ARBA00022695"/>
    </source>
</evidence>
<sequence length="110" mass="12042">MQADDPRARPEHASRLRPSEALRLHRPEIADAIARHHGSDAHVVGSVARGDDDLDSDLDLMVTFAPGTDLFDLMDLIDELERITGVRVDILSSRGRGAVLEAARRDAVPL</sequence>
<dbReference type="GO" id="GO:0046872">
    <property type="term" value="F:metal ion binding"/>
    <property type="evidence" value="ECO:0007669"/>
    <property type="project" value="UniProtKB-KW"/>
</dbReference>
<keyword evidence="5" id="KW-0479">Metal-binding</keyword>
<dbReference type="InterPro" id="IPR002934">
    <property type="entry name" value="Polymerase_NTP_transf_dom"/>
</dbReference>
<dbReference type="Pfam" id="PF01909">
    <property type="entry name" value="NTP_transf_2"/>
    <property type="match status" value="1"/>
</dbReference>
<keyword evidence="6" id="KW-0547">Nucleotide-binding</keyword>
<evidence type="ECO:0000313" key="12">
    <source>
        <dbReference type="EMBL" id="GCE74984.1"/>
    </source>
</evidence>
<gene>
    <name evidence="12" type="ORF">CBZ_00400</name>
</gene>
<dbReference type="AlphaFoldDB" id="A0A402DLH3"/>
<name>A0A402DLH3_9CELL</name>
<keyword evidence="8" id="KW-0460">Magnesium</keyword>
<comment type="caution">
    <text evidence="12">The sequence shown here is derived from an EMBL/GenBank/DDBJ whole genome shotgun (WGS) entry which is preliminary data.</text>
</comment>
<evidence type="ECO:0000256" key="8">
    <source>
        <dbReference type="ARBA" id="ARBA00022842"/>
    </source>
</evidence>
<dbReference type="GO" id="GO:0016779">
    <property type="term" value="F:nucleotidyltransferase activity"/>
    <property type="evidence" value="ECO:0007669"/>
    <property type="project" value="UniProtKB-KW"/>
</dbReference>
<evidence type="ECO:0000256" key="3">
    <source>
        <dbReference type="ARBA" id="ARBA00022679"/>
    </source>
</evidence>
<comment type="cofactor">
    <cofactor evidence="1">
        <name>Mg(2+)</name>
        <dbReference type="ChEBI" id="CHEBI:18420"/>
    </cofactor>
</comment>
<evidence type="ECO:0000313" key="13">
    <source>
        <dbReference type="Proteomes" id="UP000289954"/>
    </source>
</evidence>
<protein>
    <submittedName>
        <fullName evidence="12">Nucleotidyltransferase</fullName>
    </submittedName>
</protein>
<keyword evidence="7" id="KW-0067">ATP-binding</keyword>
<comment type="similarity">
    <text evidence="9">Belongs to the MntA antitoxin family.</text>
</comment>
<evidence type="ECO:0000259" key="11">
    <source>
        <dbReference type="Pfam" id="PF01909"/>
    </source>
</evidence>
<feature type="domain" description="Polymerase nucleotidyl transferase" evidence="11">
    <location>
        <begin position="29"/>
        <end position="91"/>
    </location>
</feature>
<keyword evidence="13" id="KW-1185">Reference proteome</keyword>
<dbReference type="RefSeq" id="WP_165446588.1">
    <property type="nucleotide sequence ID" value="NZ_BIMR01000005.1"/>
</dbReference>
<dbReference type="EMBL" id="BIMR01000005">
    <property type="protein sequence ID" value="GCE74984.1"/>
    <property type="molecule type" value="Genomic_DNA"/>
</dbReference>
<evidence type="ECO:0000256" key="6">
    <source>
        <dbReference type="ARBA" id="ARBA00022741"/>
    </source>
</evidence>
<evidence type="ECO:0000256" key="10">
    <source>
        <dbReference type="SAM" id="MobiDB-lite"/>
    </source>
</evidence>
<dbReference type="InterPro" id="IPR052038">
    <property type="entry name" value="Type-VII_TA_antitoxin"/>
</dbReference>
<dbReference type="Proteomes" id="UP000289954">
    <property type="component" value="Unassembled WGS sequence"/>
</dbReference>
<keyword evidence="4" id="KW-0548">Nucleotidyltransferase</keyword>
<accession>A0A402DLH3</accession>
<dbReference type="InterPro" id="IPR043519">
    <property type="entry name" value="NT_sf"/>
</dbReference>
<dbReference type="PANTHER" id="PTHR33571">
    <property type="entry name" value="SSL8005 PROTEIN"/>
    <property type="match status" value="1"/>
</dbReference>
<dbReference type="GO" id="GO:0005524">
    <property type="term" value="F:ATP binding"/>
    <property type="evidence" value="ECO:0007669"/>
    <property type="project" value="UniProtKB-KW"/>
</dbReference>